<name>A0A0Q0YDT2_9CORY</name>
<dbReference type="RefSeq" id="WP_055122407.1">
    <property type="nucleotide sequence ID" value="NZ_LKST01000002.1"/>
</dbReference>
<dbReference type="OrthoDB" id="4427469at2"/>
<dbReference type="EMBL" id="LKST01000002">
    <property type="protein sequence ID" value="KQB84487.1"/>
    <property type="molecule type" value="Genomic_DNA"/>
</dbReference>
<evidence type="ECO:0000313" key="1">
    <source>
        <dbReference type="EMBL" id="KQB84487.1"/>
    </source>
</evidence>
<dbReference type="PATRIC" id="fig|1544416.3.peg.1295"/>
<dbReference type="AlphaFoldDB" id="A0A0Q0YDT2"/>
<evidence type="ECO:0000313" key="2">
    <source>
        <dbReference type="Proteomes" id="UP000050517"/>
    </source>
</evidence>
<gene>
    <name evidence="1" type="ORF">Cocul_01289</name>
</gene>
<proteinExistence type="predicted"/>
<reference evidence="1 2" key="1">
    <citation type="submission" date="2015-10" db="EMBL/GenBank/DDBJ databases">
        <title>Corynebacteirum lowii and Corynebacterium oculi species nova, derived from human clinical disease and and emended description of Corynebacterium mastiditis.</title>
        <authorList>
            <person name="Bernard K."/>
            <person name="Pacheco A.L."/>
            <person name="Mcdougall C."/>
            <person name="Burtx T."/>
            <person name="Weibe D."/>
            <person name="Tyler S."/>
            <person name="Olson A.B."/>
            <person name="Cnockaert M."/>
            <person name="Eguchi H."/>
            <person name="Kuwahara T."/>
            <person name="Nakayama-Imaohji H."/>
            <person name="Boudewijins M."/>
            <person name="Van Hoecke F."/>
            <person name="Bernier A.-M."/>
            <person name="Vandamme P."/>
        </authorList>
    </citation>
    <scope>NUCLEOTIDE SEQUENCE [LARGE SCALE GENOMIC DNA]</scope>
    <source>
        <strain evidence="1 2">NML 130210</strain>
    </source>
</reference>
<protein>
    <submittedName>
        <fullName evidence="1">Uncharacterized protein</fullName>
    </submittedName>
</protein>
<dbReference type="STRING" id="1544416.Cocul_01289"/>
<accession>A0A0Q0YDT2</accession>
<comment type="caution">
    <text evidence="1">The sequence shown here is derived from an EMBL/GenBank/DDBJ whole genome shotgun (WGS) entry which is preliminary data.</text>
</comment>
<keyword evidence="2" id="KW-1185">Reference proteome</keyword>
<dbReference type="Proteomes" id="UP000050517">
    <property type="component" value="Unassembled WGS sequence"/>
</dbReference>
<sequence length="96" mass="9619">MTVEAAVAISALIAVFAALGAGLMTLAAQVSAIDTAGAAARHYAISGEHLVPERGSVTLSEKDGKVIAAAEIPAPLGTMSARATYPLEAAGETREQ</sequence>
<organism evidence="1 2">
    <name type="scientific">Corynebacterium oculi</name>
    <dbReference type="NCBI Taxonomy" id="1544416"/>
    <lineage>
        <taxon>Bacteria</taxon>
        <taxon>Bacillati</taxon>
        <taxon>Actinomycetota</taxon>
        <taxon>Actinomycetes</taxon>
        <taxon>Mycobacteriales</taxon>
        <taxon>Corynebacteriaceae</taxon>
        <taxon>Corynebacterium</taxon>
    </lineage>
</organism>